<dbReference type="EMBL" id="MCOG01000295">
    <property type="protein sequence ID" value="ORY20263.1"/>
    <property type="molecule type" value="Genomic_DNA"/>
</dbReference>
<keyword evidence="4" id="KW-1133">Transmembrane helix</keyword>
<feature type="compositionally biased region" description="Low complexity" evidence="3">
    <location>
        <begin position="171"/>
        <end position="204"/>
    </location>
</feature>
<comment type="caution">
    <text evidence="5">The sequence shown here is derived from an EMBL/GenBank/DDBJ whole genome shotgun (WGS) entry which is preliminary data.</text>
</comment>
<dbReference type="Proteomes" id="UP000193920">
    <property type="component" value="Unassembled WGS sequence"/>
</dbReference>
<dbReference type="OrthoDB" id="676979at2759"/>
<dbReference type="Pfam" id="PF13855">
    <property type="entry name" value="LRR_8"/>
    <property type="match status" value="1"/>
</dbReference>
<feature type="compositionally biased region" description="Low complexity" evidence="3">
    <location>
        <begin position="216"/>
        <end position="233"/>
    </location>
</feature>
<dbReference type="InterPro" id="IPR003591">
    <property type="entry name" value="Leu-rich_rpt_typical-subtyp"/>
</dbReference>
<dbReference type="InterPro" id="IPR001611">
    <property type="entry name" value="Leu-rich_rpt"/>
</dbReference>
<dbReference type="STRING" id="1754190.A0A1Y2ACH8"/>
<dbReference type="InterPro" id="IPR032675">
    <property type="entry name" value="LRR_dom_sf"/>
</dbReference>
<dbReference type="Gene3D" id="3.80.10.10">
    <property type="entry name" value="Ribonuclease Inhibitor"/>
    <property type="match status" value="1"/>
</dbReference>
<evidence type="ECO:0000313" key="5">
    <source>
        <dbReference type="EMBL" id="ORY20263.1"/>
    </source>
</evidence>
<feature type="compositionally biased region" description="Polar residues" evidence="3">
    <location>
        <begin position="205"/>
        <end position="215"/>
    </location>
</feature>
<evidence type="ECO:0000256" key="1">
    <source>
        <dbReference type="ARBA" id="ARBA00022614"/>
    </source>
</evidence>
<keyword evidence="4" id="KW-0472">Membrane</keyword>
<dbReference type="AlphaFoldDB" id="A0A1Y2ACH8"/>
<feature type="compositionally biased region" description="Acidic residues" evidence="3">
    <location>
        <begin position="249"/>
        <end position="261"/>
    </location>
</feature>
<accession>A0A1Y2ACH8</accession>
<dbReference type="SUPFAM" id="SSF52058">
    <property type="entry name" value="L domain-like"/>
    <property type="match status" value="1"/>
</dbReference>
<dbReference type="PROSITE" id="PS51450">
    <property type="entry name" value="LRR"/>
    <property type="match status" value="1"/>
</dbReference>
<keyword evidence="4" id="KW-0812">Transmembrane</keyword>
<keyword evidence="1" id="KW-0433">Leucine-rich repeat</keyword>
<evidence type="ECO:0008006" key="7">
    <source>
        <dbReference type="Google" id="ProtNLM"/>
    </source>
</evidence>
<reference evidence="5 6" key="1">
    <citation type="submission" date="2016-08" db="EMBL/GenBank/DDBJ databases">
        <title>A Parts List for Fungal Cellulosomes Revealed by Comparative Genomics.</title>
        <authorList>
            <consortium name="DOE Joint Genome Institute"/>
            <person name="Haitjema C.H."/>
            <person name="Gilmore S.P."/>
            <person name="Henske J.K."/>
            <person name="Solomon K.V."/>
            <person name="De Groot R."/>
            <person name="Kuo A."/>
            <person name="Mondo S.J."/>
            <person name="Salamov A.A."/>
            <person name="Labutti K."/>
            <person name="Zhao Z."/>
            <person name="Chiniquy J."/>
            <person name="Barry K."/>
            <person name="Brewer H.M."/>
            <person name="Purvine S.O."/>
            <person name="Wright A.T."/>
            <person name="Boxma B."/>
            <person name="Van Alen T."/>
            <person name="Hackstein J.H."/>
            <person name="Baker S.E."/>
            <person name="Grigoriev I.V."/>
            <person name="O'Malley M.A."/>
        </authorList>
    </citation>
    <scope>NUCLEOTIDE SEQUENCE [LARGE SCALE GENOMIC DNA]</scope>
    <source>
        <strain evidence="5 6">G1</strain>
    </source>
</reference>
<keyword evidence="2" id="KW-0677">Repeat</keyword>
<feature type="transmembrane region" description="Helical" evidence="4">
    <location>
        <begin position="114"/>
        <end position="134"/>
    </location>
</feature>
<proteinExistence type="predicted"/>
<evidence type="ECO:0000256" key="3">
    <source>
        <dbReference type="SAM" id="MobiDB-lite"/>
    </source>
</evidence>
<name>A0A1Y2ACH8_9FUNG</name>
<evidence type="ECO:0000256" key="2">
    <source>
        <dbReference type="ARBA" id="ARBA00022737"/>
    </source>
</evidence>
<sequence length="261" mass="29753">MEIPLAIQNLAQLETLDLNNNKISQLPNELFNLRMLKTLDLGNNPELIAKINNFGNSTIENCYFHNINISCYEPNTCKMIHLNGISLSDAEVKNELKICTREENLIQDSKSNSLYIMSGIFFILIGIIILLVLIKKNRSKKRIKLKLNDVIYIPDNDDEFNINKEINNINNHNTDSNNNSHNNDILNNLNQNNSNDSNSSTYNNPENHNSHSNAFSGKSSINGNQNIINNSINTHFIPPPSYDEFNMPMDDESLPEYEEIN</sequence>
<evidence type="ECO:0000313" key="6">
    <source>
        <dbReference type="Proteomes" id="UP000193920"/>
    </source>
</evidence>
<organism evidence="5 6">
    <name type="scientific">Neocallimastix californiae</name>
    <dbReference type="NCBI Taxonomy" id="1754190"/>
    <lineage>
        <taxon>Eukaryota</taxon>
        <taxon>Fungi</taxon>
        <taxon>Fungi incertae sedis</taxon>
        <taxon>Chytridiomycota</taxon>
        <taxon>Chytridiomycota incertae sedis</taxon>
        <taxon>Neocallimastigomycetes</taxon>
        <taxon>Neocallimastigales</taxon>
        <taxon>Neocallimastigaceae</taxon>
        <taxon>Neocallimastix</taxon>
    </lineage>
</organism>
<dbReference type="SMART" id="SM00369">
    <property type="entry name" value="LRR_TYP"/>
    <property type="match status" value="1"/>
</dbReference>
<evidence type="ECO:0000256" key="4">
    <source>
        <dbReference type="SAM" id="Phobius"/>
    </source>
</evidence>
<protein>
    <recommendedName>
        <fullName evidence="7">L domain-like protein</fullName>
    </recommendedName>
</protein>
<keyword evidence="6" id="KW-1185">Reference proteome</keyword>
<gene>
    <name evidence="5" type="ORF">LY90DRAFT_155675</name>
</gene>
<feature type="region of interest" description="Disordered" evidence="3">
    <location>
        <begin position="171"/>
        <end position="261"/>
    </location>
</feature>